<organism evidence="1 2">
    <name type="scientific">Candidatus Gottesmanbacteria bacterium RIFOXYB1_FULL_47_11</name>
    <dbReference type="NCBI Taxonomy" id="1798401"/>
    <lineage>
        <taxon>Bacteria</taxon>
        <taxon>Candidatus Gottesmaniibacteriota</taxon>
    </lineage>
</organism>
<evidence type="ECO:0000313" key="1">
    <source>
        <dbReference type="EMBL" id="OGG36064.1"/>
    </source>
</evidence>
<comment type="caution">
    <text evidence="1">The sequence shown here is derived from an EMBL/GenBank/DDBJ whole genome shotgun (WGS) entry which is preliminary data.</text>
</comment>
<proteinExistence type="predicted"/>
<evidence type="ECO:0000313" key="2">
    <source>
        <dbReference type="Proteomes" id="UP000176186"/>
    </source>
</evidence>
<dbReference type="EMBL" id="MFKE01000001">
    <property type="protein sequence ID" value="OGG36064.1"/>
    <property type="molecule type" value="Genomic_DNA"/>
</dbReference>
<dbReference type="Proteomes" id="UP000176186">
    <property type="component" value="Unassembled WGS sequence"/>
</dbReference>
<gene>
    <name evidence="1" type="ORF">A2363_01040</name>
</gene>
<sequence length="167" mass="18247">MIRRSPEAPAVDRKQEVVPTGIDILVVAPAQLILSSRKSAFSRVEELLQAKITEKAVMSYEAWSEDQSKAGTHDGAIIICDNLSETVGRLQNASNKPTMPMLIIALRINETEVKSLSHLLWRQADDQESGLTVYDIVTSGELRTYPIGRFIACAAQRKLVPGGSSGI</sequence>
<reference evidence="1 2" key="1">
    <citation type="journal article" date="2016" name="Nat. Commun.">
        <title>Thousands of microbial genomes shed light on interconnected biogeochemical processes in an aquifer system.</title>
        <authorList>
            <person name="Anantharaman K."/>
            <person name="Brown C.T."/>
            <person name="Hug L.A."/>
            <person name="Sharon I."/>
            <person name="Castelle C.J."/>
            <person name="Probst A.J."/>
            <person name="Thomas B.C."/>
            <person name="Singh A."/>
            <person name="Wilkins M.J."/>
            <person name="Karaoz U."/>
            <person name="Brodie E.L."/>
            <person name="Williams K.H."/>
            <person name="Hubbard S.S."/>
            <person name="Banfield J.F."/>
        </authorList>
    </citation>
    <scope>NUCLEOTIDE SEQUENCE [LARGE SCALE GENOMIC DNA]</scope>
</reference>
<dbReference type="AlphaFoldDB" id="A0A1F6BGL4"/>
<accession>A0A1F6BGL4</accession>
<dbReference type="STRING" id="1798401.A2363_01040"/>
<name>A0A1F6BGL4_9BACT</name>
<protein>
    <submittedName>
        <fullName evidence="1">Uncharacterized protein</fullName>
    </submittedName>
</protein>